<dbReference type="Pfam" id="PF13181">
    <property type="entry name" value="TPR_8"/>
    <property type="match status" value="1"/>
</dbReference>
<evidence type="ECO:0000313" key="2">
    <source>
        <dbReference type="EMBL" id="GAV46718.1"/>
    </source>
</evidence>
<dbReference type="AlphaFoldDB" id="A0A1Q2ZTQ2"/>
<dbReference type="EMBL" id="BDGX01000001">
    <property type="protein sequence ID" value="GAV46718.1"/>
    <property type="molecule type" value="Genomic_DNA"/>
</dbReference>
<dbReference type="OrthoDB" id="1658288at2759"/>
<keyword evidence="1" id="KW-0802">TPR repeat</keyword>
<dbReference type="Proteomes" id="UP000187013">
    <property type="component" value="Unassembled WGS sequence"/>
</dbReference>
<evidence type="ECO:0000313" key="3">
    <source>
        <dbReference type="Proteomes" id="UP000187013"/>
    </source>
</evidence>
<accession>A0A1Q2ZTQ2</accession>
<dbReference type="Gene3D" id="1.25.40.10">
    <property type="entry name" value="Tetratricopeptide repeat domain"/>
    <property type="match status" value="1"/>
</dbReference>
<dbReference type="GO" id="GO:0032979">
    <property type="term" value="P:protein insertion into mitochondrial inner membrane from matrix"/>
    <property type="evidence" value="ECO:0007669"/>
    <property type="project" value="EnsemblFungi"/>
</dbReference>
<evidence type="ECO:0000256" key="1">
    <source>
        <dbReference type="PROSITE-ProRule" id="PRU00339"/>
    </source>
</evidence>
<proteinExistence type="predicted"/>
<feature type="repeat" description="TPR" evidence="1">
    <location>
        <begin position="190"/>
        <end position="223"/>
    </location>
</feature>
<name>A0A1Q2ZTQ2_ZYGRO</name>
<organism evidence="2 3">
    <name type="scientific">Zygosaccharomyces rouxii</name>
    <dbReference type="NCBI Taxonomy" id="4956"/>
    <lineage>
        <taxon>Eukaryota</taxon>
        <taxon>Fungi</taxon>
        <taxon>Dikarya</taxon>
        <taxon>Ascomycota</taxon>
        <taxon>Saccharomycotina</taxon>
        <taxon>Saccharomycetes</taxon>
        <taxon>Saccharomycetales</taxon>
        <taxon>Saccharomycetaceae</taxon>
        <taxon>Zygosaccharomyces</taxon>
    </lineage>
</organism>
<protein>
    <submittedName>
        <fullName evidence="2">Uncharacterized protein</fullName>
    </submittedName>
</protein>
<reference evidence="2 3" key="1">
    <citation type="submission" date="2016-08" db="EMBL/GenBank/DDBJ databases">
        <title>Draft genome sequence of allopolyploid Zygosaccharomyces rouxii.</title>
        <authorList>
            <person name="Watanabe J."/>
            <person name="Uehara K."/>
            <person name="Mogi Y."/>
            <person name="Tsukioka Y."/>
        </authorList>
    </citation>
    <scope>NUCLEOTIDE SEQUENCE [LARGE SCALE GENOMIC DNA]</scope>
    <source>
        <strain evidence="2 3">NBRC 110957</strain>
    </source>
</reference>
<dbReference type="InterPro" id="IPR019734">
    <property type="entry name" value="TPR_rpt"/>
</dbReference>
<gene>
    <name evidence="2" type="ORF">ZYGR_0A03130</name>
</gene>
<comment type="caution">
    <text evidence="2">The sequence shown here is derived from an EMBL/GenBank/DDBJ whole genome shotgun (WGS) entry which is preliminary data.</text>
</comment>
<dbReference type="InterPro" id="IPR011990">
    <property type="entry name" value="TPR-like_helical_dom_sf"/>
</dbReference>
<dbReference type="SUPFAM" id="SSF81901">
    <property type="entry name" value="HCP-like"/>
    <property type="match status" value="2"/>
</dbReference>
<dbReference type="OMA" id="WFKLGME"/>
<dbReference type="eggNOG" id="ENOG502QU4R">
    <property type="taxonomic scope" value="Eukaryota"/>
</dbReference>
<sequence length="376" mass="43854">MLRFIRIAKCYSTASLSRQRPQFHEVFPQKRTVNRILFELDSKHTFGKLYPVYDNIYQNMQKGIDTEIPKGISPSDLMIMKKVLEKIRHRTKSINPHLLALENALLDRSAELGNNDAISLLAFDVLRDPGHNNPEDVDYGKKLIKELYKKNHHLTMKLLGDLSLKSGNDTEACKYYLKFLDLEDRTFLAGEVYGKLGQINFRKPDLRKAEQFFLKAIKLSPLEYSVHSHFYLAQIYMNSDPLRARVLMENCATQGFRESFKTLGFLEMNYFEDFFKAQEWFRLGLELFQIECFIGFFDCCAKLKNWTGANKCYETMLKLQEVNANYKEIIDKFVTNRQAEVKEAMKYSSKPLSDPKTFESAAKKDPFVSKENKWGL</sequence>
<dbReference type="GO" id="GO:0005759">
    <property type="term" value="C:mitochondrial matrix"/>
    <property type="evidence" value="ECO:0007669"/>
    <property type="project" value="EnsemblFungi"/>
</dbReference>
<dbReference type="PROSITE" id="PS50005">
    <property type="entry name" value="TPR"/>
    <property type="match status" value="1"/>
</dbReference>